<dbReference type="RefSeq" id="XP_003290598.1">
    <property type="nucleotide sequence ID" value="XM_003290550.1"/>
</dbReference>
<name>F0ZT47_DICPU</name>
<dbReference type="GO" id="GO:0008064">
    <property type="term" value="P:regulation of actin polymerization or depolymerization"/>
    <property type="evidence" value="ECO:0000318"/>
    <property type="project" value="GO_Central"/>
</dbReference>
<proteinExistence type="predicted"/>
<dbReference type="EMBL" id="GL871169">
    <property type="protein sequence ID" value="EGC32879.1"/>
    <property type="molecule type" value="Genomic_DNA"/>
</dbReference>
<evidence type="ECO:0000313" key="3">
    <source>
        <dbReference type="Proteomes" id="UP000001064"/>
    </source>
</evidence>
<reference evidence="3" key="1">
    <citation type="journal article" date="2011" name="Genome Biol.">
        <title>Comparative genomics of the social amoebae Dictyostelium discoideum and Dictyostelium purpureum.</title>
        <authorList>
            <consortium name="US DOE Joint Genome Institute (JGI-PGF)"/>
            <person name="Sucgang R."/>
            <person name="Kuo A."/>
            <person name="Tian X."/>
            <person name="Salerno W."/>
            <person name="Parikh A."/>
            <person name="Feasley C.L."/>
            <person name="Dalin E."/>
            <person name="Tu H."/>
            <person name="Huang E."/>
            <person name="Barry K."/>
            <person name="Lindquist E."/>
            <person name="Shapiro H."/>
            <person name="Bruce D."/>
            <person name="Schmutz J."/>
            <person name="Salamov A."/>
            <person name="Fey P."/>
            <person name="Gaudet P."/>
            <person name="Anjard C."/>
            <person name="Babu M.M."/>
            <person name="Basu S."/>
            <person name="Bushmanova Y."/>
            <person name="van der Wel H."/>
            <person name="Katoh-Kurasawa M."/>
            <person name="Dinh C."/>
            <person name="Coutinho P.M."/>
            <person name="Saito T."/>
            <person name="Elias M."/>
            <person name="Schaap P."/>
            <person name="Kay R.R."/>
            <person name="Henrissat B."/>
            <person name="Eichinger L."/>
            <person name="Rivero F."/>
            <person name="Putnam N.H."/>
            <person name="West C.M."/>
            <person name="Loomis W.F."/>
            <person name="Chisholm R.L."/>
            <person name="Shaulsky G."/>
            <person name="Strassmann J.E."/>
            <person name="Queller D.C."/>
            <person name="Kuspa A."/>
            <person name="Grigoriev I.V."/>
        </authorList>
    </citation>
    <scope>NUCLEOTIDE SEQUENCE [LARGE SCALE GENOMIC DNA]</scope>
    <source>
        <strain evidence="3">QSDP1</strain>
    </source>
</reference>
<dbReference type="InParanoid" id="F0ZT47"/>
<dbReference type="Pfam" id="PF13508">
    <property type="entry name" value="Acetyltransf_7"/>
    <property type="match status" value="1"/>
</dbReference>
<dbReference type="PANTHER" id="PTHR13538:SF4">
    <property type="entry name" value="N-ALPHA-ACETYLTRANSFERASE 80"/>
    <property type="match status" value="1"/>
</dbReference>
<dbReference type="Proteomes" id="UP000001064">
    <property type="component" value="Unassembled WGS sequence"/>
</dbReference>
<dbReference type="FunFam" id="3.40.630.30:FF:000348">
    <property type="entry name" value="Acteyltransferase GNAT family"/>
    <property type="match status" value="1"/>
</dbReference>
<dbReference type="PROSITE" id="PS51186">
    <property type="entry name" value="GNAT"/>
    <property type="match status" value="1"/>
</dbReference>
<dbReference type="InterPro" id="IPR039840">
    <property type="entry name" value="NAA80"/>
</dbReference>
<feature type="domain" description="N-acetyltransferase" evidence="1">
    <location>
        <begin position="2"/>
        <end position="172"/>
    </location>
</feature>
<protein>
    <recommendedName>
        <fullName evidence="1">N-acetyltransferase domain-containing protein</fullName>
    </recommendedName>
</protein>
<dbReference type="OrthoDB" id="329272at2759"/>
<dbReference type="AlphaFoldDB" id="F0ZT47"/>
<dbReference type="PANTHER" id="PTHR13538">
    <property type="entry name" value="N-ACETYLTRANSFERASE 6"/>
    <property type="match status" value="1"/>
</dbReference>
<dbReference type="Gene3D" id="3.40.630.30">
    <property type="match status" value="1"/>
</dbReference>
<dbReference type="CDD" id="cd04301">
    <property type="entry name" value="NAT_SF"/>
    <property type="match status" value="1"/>
</dbReference>
<dbReference type="FunCoup" id="F0ZT47">
    <property type="interactions" value="113"/>
</dbReference>
<dbReference type="InterPro" id="IPR000182">
    <property type="entry name" value="GNAT_dom"/>
</dbReference>
<evidence type="ECO:0000259" key="1">
    <source>
        <dbReference type="PROSITE" id="PS51186"/>
    </source>
</evidence>
<accession>F0ZT47</accession>
<organism evidence="2 3">
    <name type="scientific">Dictyostelium purpureum</name>
    <name type="common">Slime mold</name>
    <dbReference type="NCBI Taxonomy" id="5786"/>
    <lineage>
        <taxon>Eukaryota</taxon>
        <taxon>Amoebozoa</taxon>
        <taxon>Evosea</taxon>
        <taxon>Eumycetozoa</taxon>
        <taxon>Dictyostelia</taxon>
        <taxon>Dictyosteliales</taxon>
        <taxon>Dictyosteliaceae</taxon>
        <taxon>Dictyostelium</taxon>
    </lineage>
</organism>
<dbReference type="OMA" id="QCIALIN"/>
<evidence type="ECO:0000313" key="2">
    <source>
        <dbReference type="EMBL" id="EGC32879.1"/>
    </source>
</evidence>
<dbReference type="SUPFAM" id="SSF55729">
    <property type="entry name" value="Acyl-CoA N-acyltransferases (Nat)"/>
    <property type="match status" value="1"/>
</dbReference>
<dbReference type="GeneID" id="10508070"/>
<dbReference type="GO" id="GO:0004596">
    <property type="term" value="F:protein-N-terminal amino-acid acetyltransferase activity"/>
    <property type="evidence" value="ECO:0000318"/>
    <property type="project" value="GO_Central"/>
</dbReference>
<dbReference type="eggNOG" id="KOG3397">
    <property type="taxonomic scope" value="Eukaryota"/>
</dbReference>
<dbReference type="KEGG" id="dpp:DICPUDRAFT_155123"/>
<dbReference type="InterPro" id="IPR016181">
    <property type="entry name" value="Acyl_CoA_acyltransferase"/>
</dbReference>
<dbReference type="GO" id="GO:0005737">
    <property type="term" value="C:cytoplasm"/>
    <property type="evidence" value="ECO:0000318"/>
    <property type="project" value="GO_Central"/>
</dbReference>
<gene>
    <name evidence="2" type="ORF">DICPUDRAFT_155123</name>
</gene>
<keyword evidence="3" id="KW-1185">Reference proteome</keyword>
<dbReference type="VEuPathDB" id="AmoebaDB:DICPUDRAFT_155123"/>
<dbReference type="GO" id="GO:1905502">
    <property type="term" value="F:acetyl-CoA binding"/>
    <property type="evidence" value="ECO:0000318"/>
    <property type="project" value="GO_Central"/>
</dbReference>
<sequence>MIKFHYIHNKKQYSEELAKLLNSQWPRSEYSRMVSIEKSSDQLPLFIIMIKSDEITDENNNIVNTDELVGCLSISQVLNIDKNSKPTVLIENVLVKPIYRGKGYGKMIMNEAHSIIKEKQYCVSYLSTHDKKEFYKTFGYEECEPLITSNFSSNSSGAQNSSSGDNYNNDIEDDSEKVSNLLRIFGGGNSNKIKKEEKIYWMKLNLA</sequence>